<keyword evidence="3" id="KW-1185">Reference proteome</keyword>
<evidence type="ECO:0000256" key="1">
    <source>
        <dbReference type="SAM" id="Phobius"/>
    </source>
</evidence>
<keyword evidence="1" id="KW-0472">Membrane</keyword>
<gene>
    <name evidence="2" type="ORF">WJU16_02120</name>
</gene>
<dbReference type="Proteomes" id="UP001485459">
    <property type="component" value="Chromosome"/>
</dbReference>
<dbReference type="EMBL" id="CP149822">
    <property type="protein sequence ID" value="WZN41831.1"/>
    <property type="molecule type" value="Genomic_DNA"/>
</dbReference>
<evidence type="ECO:0008006" key="4">
    <source>
        <dbReference type="Google" id="ProtNLM"/>
    </source>
</evidence>
<dbReference type="RefSeq" id="WP_341836675.1">
    <property type="nucleotide sequence ID" value="NZ_CP149822.1"/>
</dbReference>
<feature type="transmembrane region" description="Helical" evidence="1">
    <location>
        <begin position="12"/>
        <end position="31"/>
    </location>
</feature>
<sequence length="147" mass="16970">MQVKLKLVLMESQSWAILLPGFLITVFLPFLRPLPYGLDNLIGPVVLRGGLIWMFKRNYYELLKLEMVKETILFTFVNRNSFIAKKPDVRVAIRDIIVKREDCLLRLNDHKELLIAVIRRNSVSDTIWNGVVKQLTGTICPVHQGPK</sequence>
<keyword evidence="1" id="KW-1133">Transmembrane helix</keyword>
<proteinExistence type="predicted"/>
<evidence type="ECO:0000313" key="3">
    <source>
        <dbReference type="Proteomes" id="UP001485459"/>
    </source>
</evidence>
<evidence type="ECO:0000313" key="2">
    <source>
        <dbReference type="EMBL" id="WZN41831.1"/>
    </source>
</evidence>
<reference evidence="3" key="1">
    <citation type="submission" date="2024-03" db="EMBL/GenBank/DDBJ databases">
        <title>Chitinophaga horti sp. nov., isolated from garden soil.</title>
        <authorList>
            <person name="Lee D.S."/>
            <person name="Han D.M."/>
            <person name="Baek J.H."/>
            <person name="Choi D.G."/>
            <person name="Jeon J.H."/>
            <person name="Jeon C.O."/>
        </authorList>
    </citation>
    <scope>NUCLEOTIDE SEQUENCE [LARGE SCALE GENOMIC DNA]</scope>
    <source>
        <strain evidence="3">GPA1</strain>
    </source>
</reference>
<keyword evidence="1" id="KW-0812">Transmembrane</keyword>
<name>A0ABZ2YSB6_9BACT</name>
<protein>
    <recommendedName>
        <fullName evidence="4">PH domain-containing protein</fullName>
    </recommendedName>
</protein>
<organism evidence="2 3">
    <name type="scientific">Chitinophaga pollutisoli</name>
    <dbReference type="NCBI Taxonomy" id="3133966"/>
    <lineage>
        <taxon>Bacteria</taxon>
        <taxon>Pseudomonadati</taxon>
        <taxon>Bacteroidota</taxon>
        <taxon>Chitinophagia</taxon>
        <taxon>Chitinophagales</taxon>
        <taxon>Chitinophagaceae</taxon>
        <taxon>Chitinophaga</taxon>
    </lineage>
</organism>
<accession>A0ABZ2YSB6</accession>